<keyword evidence="1" id="KW-0479">Metal-binding</keyword>
<dbReference type="InterPro" id="IPR033247">
    <property type="entry name" value="Transketolase_fam"/>
</dbReference>
<feature type="compositionally biased region" description="Basic residues" evidence="3">
    <location>
        <begin position="181"/>
        <end position="190"/>
    </location>
</feature>
<dbReference type="Pfam" id="PF22613">
    <property type="entry name" value="Transketolase_C_1"/>
    <property type="match status" value="1"/>
</dbReference>
<sequence length="190" mass="20128">MAHDPGRGNGSGPVGLILTRQGVPVLEGTSLEGVARGGYVLGDTGAAQPDVILIGTGSEVQIAVAAQKVLADKGITARVVSMPCVEWFESQPYEYQESVLPADVTARVAVEAGVAMPWHKIVGDAGKSYRSSTTGNQRITRPCTGNSASPQKPSSPRPNDHWTTPEEGLINDSESQSRRIERGRRIRLVG</sequence>
<evidence type="ECO:0000256" key="3">
    <source>
        <dbReference type="SAM" id="MobiDB-lite"/>
    </source>
</evidence>
<evidence type="ECO:0000313" key="5">
    <source>
        <dbReference type="EMBL" id="EUA08982.1"/>
    </source>
</evidence>
<organism evidence="5">
    <name type="scientific">Mycobacterium xenopi 4042</name>
    <dbReference type="NCBI Taxonomy" id="1299334"/>
    <lineage>
        <taxon>Bacteria</taxon>
        <taxon>Bacillati</taxon>
        <taxon>Actinomycetota</taxon>
        <taxon>Actinomycetes</taxon>
        <taxon>Mycobacteriales</taxon>
        <taxon>Mycobacteriaceae</taxon>
        <taxon>Mycobacterium</taxon>
    </lineage>
</organism>
<gene>
    <name evidence="5" type="ORF">I553_10039</name>
</gene>
<dbReference type="AlphaFoldDB" id="X7YP41"/>
<feature type="compositionally biased region" description="Polar residues" evidence="3">
    <location>
        <begin position="129"/>
        <end position="154"/>
    </location>
</feature>
<feature type="domain" description="Transketolase-like C-terminal" evidence="4">
    <location>
        <begin position="37"/>
        <end position="129"/>
    </location>
</feature>
<feature type="region of interest" description="Disordered" evidence="3">
    <location>
        <begin position="125"/>
        <end position="190"/>
    </location>
</feature>
<dbReference type="EMBL" id="JAOB01000090">
    <property type="protein sequence ID" value="EUA08982.1"/>
    <property type="molecule type" value="Genomic_DNA"/>
</dbReference>
<comment type="caution">
    <text evidence="5">The sequence shown here is derived from an EMBL/GenBank/DDBJ whole genome shotgun (WGS) entry which is preliminary data.</text>
</comment>
<evidence type="ECO:0000256" key="1">
    <source>
        <dbReference type="ARBA" id="ARBA00022723"/>
    </source>
</evidence>
<dbReference type="GO" id="GO:0006098">
    <property type="term" value="P:pentose-phosphate shunt"/>
    <property type="evidence" value="ECO:0007669"/>
    <property type="project" value="TreeGrafter"/>
</dbReference>
<dbReference type="GO" id="GO:0004802">
    <property type="term" value="F:transketolase activity"/>
    <property type="evidence" value="ECO:0007669"/>
    <property type="project" value="TreeGrafter"/>
</dbReference>
<proteinExistence type="predicted"/>
<dbReference type="InterPro" id="IPR009014">
    <property type="entry name" value="Transketo_C/PFOR_II"/>
</dbReference>
<protein>
    <submittedName>
        <fullName evidence="5">Transketolase, C-terminal domain protein</fullName>
    </submittedName>
</protein>
<accession>X7YP41</accession>
<dbReference type="PATRIC" id="fig|1299334.3.peg.9527"/>
<keyword evidence="2" id="KW-0460">Magnesium</keyword>
<dbReference type="Gene3D" id="3.40.50.920">
    <property type="match status" value="1"/>
</dbReference>
<dbReference type="PANTHER" id="PTHR43522:SF2">
    <property type="entry name" value="TRANSKETOLASE 1-RELATED"/>
    <property type="match status" value="1"/>
</dbReference>
<evidence type="ECO:0000259" key="4">
    <source>
        <dbReference type="Pfam" id="PF22613"/>
    </source>
</evidence>
<evidence type="ECO:0000256" key="2">
    <source>
        <dbReference type="ARBA" id="ARBA00022842"/>
    </source>
</evidence>
<dbReference type="GO" id="GO:0046872">
    <property type="term" value="F:metal ion binding"/>
    <property type="evidence" value="ECO:0007669"/>
    <property type="project" value="UniProtKB-KW"/>
</dbReference>
<name>X7YP41_MYCXE</name>
<reference evidence="5" key="1">
    <citation type="submission" date="2014-01" db="EMBL/GenBank/DDBJ databases">
        <authorList>
            <person name="Brown-Elliot B."/>
            <person name="Wallace R."/>
            <person name="Lenaerts A."/>
            <person name="Ordway D."/>
            <person name="DeGroote M.A."/>
            <person name="Parker T."/>
            <person name="Sizemore C."/>
            <person name="Tallon L.J."/>
            <person name="Sadzewicz L.K."/>
            <person name="Sengamalay N."/>
            <person name="Fraser C.M."/>
            <person name="Hine E."/>
            <person name="Shefchek K.A."/>
            <person name="Das S.P."/>
            <person name="Tettelin H."/>
        </authorList>
    </citation>
    <scope>NUCLEOTIDE SEQUENCE [LARGE SCALE GENOMIC DNA]</scope>
    <source>
        <strain evidence="5">4042</strain>
    </source>
</reference>
<dbReference type="GO" id="GO:0005829">
    <property type="term" value="C:cytosol"/>
    <property type="evidence" value="ECO:0007669"/>
    <property type="project" value="TreeGrafter"/>
</dbReference>
<dbReference type="PANTHER" id="PTHR43522">
    <property type="entry name" value="TRANSKETOLASE"/>
    <property type="match status" value="1"/>
</dbReference>
<dbReference type="InterPro" id="IPR055152">
    <property type="entry name" value="Transketolase-like_C_2"/>
</dbReference>
<dbReference type="SUPFAM" id="SSF52922">
    <property type="entry name" value="TK C-terminal domain-like"/>
    <property type="match status" value="1"/>
</dbReference>